<feature type="region of interest" description="Disordered" evidence="1">
    <location>
        <begin position="1"/>
        <end position="57"/>
    </location>
</feature>
<dbReference type="Proteomes" id="UP000887578">
    <property type="component" value="Unplaced"/>
</dbReference>
<reference evidence="3" key="1">
    <citation type="submission" date="2022-11" db="UniProtKB">
        <authorList>
            <consortium name="WormBaseParasite"/>
        </authorList>
    </citation>
    <scope>IDENTIFICATION</scope>
</reference>
<feature type="region of interest" description="Disordered" evidence="1">
    <location>
        <begin position="160"/>
        <end position="198"/>
    </location>
</feature>
<evidence type="ECO:0000313" key="2">
    <source>
        <dbReference type="Proteomes" id="UP000887578"/>
    </source>
</evidence>
<organism evidence="2 3">
    <name type="scientific">Panagrolaimus davidi</name>
    <dbReference type="NCBI Taxonomy" id="227884"/>
    <lineage>
        <taxon>Eukaryota</taxon>
        <taxon>Metazoa</taxon>
        <taxon>Ecdysozoa</taxon>
        <taxon>Nematoda</taxon>
        <taxon>Chromadorea</taxon>
        <taxon>Rhabditida</taxon>
        <taxon>Tylenchina</taxon>
        <taxon>Panagrolaimomorpha</taxon>
        <taxon>Panagrolaimoidea</taxon>
        <taxon>Panagrolaimidae</taxon>
        <taxon>Panagrolaimus</taxon>
    </lineage>
</organism>
<protein>
    <submittedName>
        <fullName evidence="3">Uncharacterized protein</fullName>
    </submittedName>
</protein>
<name>A0A914QL71_9BILA</name>
<evidence type="ECO:0000313" key="3">
    <source>
        <dbReference type="WBParaSite" id="PDA_v2.g28094.t1"/>
    </source>
</evidence>
<feature type="compositionally biased region" description="Acidic residues" evidence="1">
    <location>
        <begin position="1"/>
        <end position="18"/>
    </location>
</feature>
<evidence type="ECO:0000256" key="1">
    <source>
        <dbReference type="SAM" id="MobiDB-lite"/>
    </source>
</evidence>
<dbReference type="WBParaSite" id="PDA_v2.g28094.t1">
    <property type="protein sequence ID" value="PDA_v2.g28094.t1"/>
    <property type="gene ID" value="PDA_v2.g28094"/>
</dbReference>
<keyword evidence="2" id="KW-1185">Reference proteome</keyword>
<dbReference type="AlphaFoldDB" id="A0A914QL71"/>
<accession>A0A914QL71</accession>
<sequence>MVSIEVDDNDGDIVEGDIESERKRQVEDRNDEENNKKSKNELQSETMMPQDNNEDAPMDQEIDASFYQDPPIYHNFQQPYYTHENSCTTNDVFYNDQVVPPDIYYYNSQYYNNYEPSFAGNYCVVHSNTEFNSNFHMSSYQSEQQPQNYEQFMIYEPQEQQPSSSTSQWYNNGGASSSTFLEPMQPGPSTYNFSNLPQ</sequence>
<proteinExistence type="predicted"/>
<feature type="compositionally biased region" description="Polar residues" evidence="1">
    <location>
        <begin position="169"/>
        <end position="180"/>
    </location>
</feature>
<feature type="compositionally biased region" description="Basic and acidic residues" evidence="1">
    <location>
        <begin position="19"/>
        <end position="42"/>
    </location>
</feature>
<feature type="compositionally biased region" description="Polar residues" evidence="1">
    <location>
        <begin position="187"/>
        <end position="198"/>
    </location>
</feature>